<evidence type="ECO:0000256" key="3">
    <source>
        <dbReference type="ARBA" id="ARBA00013001"/>
    </source>
</evidence>
<dbReference type="SUPFAM" id="SSF51735">
    <property type="entry name" value="NAD(P)-binding Rossmann-fold domains"/>
    <property type="match status" value="1"/>
</dbReference>
<gene>
    <name evidence="13" type="ORF">SAMN05216526_0030</name>
</gene>
<evidence type="ECO:0000313" key="13">
    <source>
        <dbReference type="EMBL" id="SIT65582.1"/>
    </source>
</evidence>
<protein>
    <recommendedName>
        <fullName evidence="5">D-3-phosphoglycerate dehydrogenase</fullName>
        <ecNumber evidence="3">1.1.1.399</ecNumber>
        <ecNumber evidence="4">1.1.1.95</ecNumber>
    </recommendedName>
    <alternativeName>
        <fullName evidence="8">2-oxoglutarate reductase</fullName>
    </alternativeName>
</protein>
<dbReference type="InterPro" id="IPR002912">
    <property type="entry name" value="ACT_dom"/>
</dbReference>
<dbReference type="Gene3D" id="3.40.50.720">
    <property type="entry name" value="NAD(P)-binding Rossmann-like Domain"/>
    <property type="match status" value="2"/>
</dbReference>
<dbReference type="InterPro" id="IPR006139">
    <property type="entry name" value="D-isomer_2_OHA_DH_cat_dom"/>
</dbReference>
<dbReference type="SUPFAM" id="SSF52283">
    <property type="entry name" value="Formate/glycerate dehydrogenase catalytic domain-like"/>
    <property type="match status" value="1"/>
</dbReference>
<evidence type="ECO:0000256" key="2">
    <source>
        <dbReference type="ARBA" id="ARBA00005216"/>
    </source>
</evidence>
<evidence type="ECO:0000256" key="7">
    <source>
        <dbReference type="ARBA" id="ARBA00023027"/>
    </source>
</evidence>
<feature type="domain" description="ACT" evidence="12">
    <location>
        <begin position="319"/>
        <end position="387"/>
    </location>
</feature>
<comment type="similarity">
    <text evidence="11">Belongs to the D-isomer specific 2-hydroxyacid dehydrogenase family.</text>
</comment>
<evidence type="ECO:0000256" key="10">
    <source>
        <dbReference type="ARBA" id="ARBA00048731"/>
    </source>
</evidence>
<organism evidence="13 14">
    <name type="scientific">Ectothiorhodosinus mongolicus</name>
    <dbReference type="NCBI Taxonomy" id="233100"/>
    <lineage>
        <taxon>Bacteria</taxon>
        <taxon>Pseudomonadati</taxon>
        <taxon>Pseudomonadota</taxon>
        <taxon>Gammaproteobacteria</taxon>
        <taxon>Chromatiales</taxon>
        <taxon>Ectothiorhodospiraceae</taxon>
        <taxon>Ectothiorhodosinus</taxon>
    </lineage>
</organism>
<dbReference type="SUPFAM" id="SSF55021">
    <property type="entry name" value="ACT-like"/>
    <property type="match status" value="1"/>
</dbReference>
<comment type="pathway">
    <text evidence="2">Amino-acid biosynthesis; L-serine biosynthesis; L-serine from 3-phospho-D-glycerate: step 1/3.</text>
</comment>
<dbReference type="OrthoDB" id="9805416at2"/>
<dbReference type="PANTHER" id="PTHR42938">
    <property type="entry name" value="FORMATE DEHYDROGENASE 1"/>
    <property type="match status" value="1"/>
</dbReference>
<name>A0A1R3VR24_9GAMM</name>
<dbReference type="STRING" id="233100.SAMN05216526_0030"/>
<evidence type="ECO:0000256" key="8">
    <source>
        <dbReference type="ARBA" id="ARBA00030455"/>
    </source>
</evidence>
<dbReference type="Pfam" id="PF02826">
    <property type="entry name" value="2-Hacid_dh_C"/>
    <property type="match status" value="1"/>
</dbReference>
<evidence type="ECO:0000259" key="12">
    <source>
        <dbReference type="PROSITE" id="PS51671"/>
    </source>
</evidence>
<dbReference type="AlphaFoldDB" id="A0A1R3VR24"/>
<dbReference type="RefSeq" id="WP_076753892.1">
    <property type="nucleotide sequence ID" value="NZ_CP023018.1"/>
</dbReference>
<dbReference type="PROSITE" id="PS00065">
    <property type="entry name" value="D_2_HYDROXYACID_DH_1"/>
    <property type="match status" value="1"/>
</dbReference>
<evidence type="ECO:0000256" key="11">
    <source>
        <dbReference type="RuleBase" id="RU003719"/>
    </source>
</evidence>
<dbReference type="CDD" id="cd12174">
    <property type="entry name" value="PGDH_like_3"/>
    <property type="match status" value="1"/>
</dbReference>
<evidence type="ECO:0000256" key="9">
    <source>
        <dbReference type="ARBA" id="ARBA00048126"/>
    </source>
</evidence>
<dbReference type="InterPro" id="IPR045865">
    <property type="entry name" value="ACT-like_dom_sf"/>
</dbReference>
<comment type="function">
    <text evidence="1">Catalyzes the reversible oxidation of 3-phospho-D-glycerate to 3-phosphonooxypyruvate, the first step of the phosphorylated L-serine biosynthesis pathway. Also catalyzes the reversible oxidation of 2-hydroxyglutarate to 2-oxoglutarate.</text>
</comment>
<comment type="catalytic activity">
    <reaction evidence="10">
        <text>(2R)-3-phosphoglycerate + NAD(+) = 3-phosphooxypyruvate + NADH + H(+)</text>
        <dbReference type="Rhea" id="RHEA:12641"/>
        <dbReference type="ChEBI" id="CHEBI:15378"/>
        <dbReference type="ChEBI" id="CHEBI:18110"/>
        <dbReference type="ChEBI" id="CHEBI:57540"/>
        <dbReference type="ChEBI" id="CHEBI:57945"/>
        <dbReference type="ChEBI" id="CHEBI:58272"/>
        <dbReference type="EC" id="1.1.1.95"/>
    </reaction>
</comment>
<dbReference type="Gene3D" id="3.30.70.260">
    <property type="match status" value="1"/>
</dbReference>
<evidence type="ECO:0000313" key="14">
    <source>
        <dbReference type="Proteomes" id="UP000223759"/>
    </source>
</evidence>
<evidence type="ECO:0000256" key="4">
    <source>
        <dbReference type="ARBA" id="ARBA00013143"/>
    </source>
</evidence>
<dbReference type="InterPro" id="IPR006140">
    <property type="entry name" value="D-isomer_DH_NAD-bd"/>
</dbReference>
<dbReference type="InterPro" id="IPR036291">
    <property type="entry name" value="NAD(P)-bd_dom_sf"/>
</dbReference>
<dbReference type="PANTHER" id="PTHR42938:SF47">
    <property type="entry name" value="HYDROXYPYRUVATE REDUCTASE"/>
    <property type="match status" value="1"/>
</dbReference>
<accession>A0A1R3VR24</accession>
<reference evidence="13 14" key="1">
    <citation type="submission" date="2017-01" db="EMBL/GenBank/DDBJ databases">
        <authorList>
            <person name="Mah S.A."/>
            <person name="Swanson W.J."/>
            <person name="Moy G.W."/>
            <person name="Vacquier V.D."/>
        </authorList>
    </citation>
    <scope>NUCLEOTIDE SEQUENCE [LARGE SCALE GENOMIC DNA]</scope>
    <source>
        <strain evidence="13 14">M9</strain>
    </source>
</reference>
<dbReference type="InterPro" id="IPR029752">
    <property type="entry name" value="D-isomer_DH_CS1"/>
</dbReference>
<dbReference type="UniPathway" id="UPA00135">
    <property type="reaction ID" value="UER00196"/>
</dbReference>
<comment type="catalytic activity">
    <reaction evidence="9">
        <text>(R)-2-hydroxyglutarate + NAD(+) = 2-oxoglutarate + NADH + H(+)</text>
        <dbReference type="Rhea" id="RHEA:49612"/>
        <dbReference type="ChEBI" id="CHEBI:15378"/>
        <dbReference type="ChEBI" id="CHEBI:15801"/>
        <dbReference type="ChEBI" id="CHEBI:16810"/>
        <dbReference type="ChEBI" id="CHEBI:57540"/>
        <dbReference type="ChEBI" id="CHEBI:57945"/>
        <dbReference type="EC" id="1.1.1.399"/>
    </reaction>
</comment>
<dbReference type="Pfam" id="PF00389">
    <property type="entry name" value="2-Hacid_dh"/>
    <property type="match status" value="1"/>
</dbReference>
<dbReference type="PROSITE" id="PS51671">
    <property type="entry name" value="ACT"/>
    <property type="match status" value="1"/>
</dbReference>
<keyword evidence="7" id="KW-0520">NAD</keyword>
<sequence length="387" mass="41597">MYKILTLNNISPKGLSRFPLDHYEVSSEMREPDAVVVRSFKMHDMALADTVKAIGRAGAGVNNIPVEAMTAQGVVVFNAPGANANAVKELVLAGILLAARHICAAWDYTRGLAGTDAELNKQVEEGKKKFAGFELPGRTLGVLGLGAIGVKVANAARALGMNVLGYDPHMTVDRAWQLDSGVQQAAGIDDLLARSDMVTFHVPLNDATRHLIRADRLRIMKPGAVLLNFAREGIVDEAAVVEALNQGHLRTYVCDFPSNTLQGHPKVIALPHLGASTQEAEENCAIMVADQIRDYLENGNIRHSVNFPDMSLPRAGSSRLTVINSNRPDMVGQISHVLGQNSINIVHMVNESRNGVAYNLIDVEGNLDGEAARGIAAIDGVLKVRVL</sequence>
<dbReference type="EC" id="1.1.1.95" evidence="4"/>
<dbReference type="GO" id="GO:0004617">
    <property type="term" value="F:phosphoglycerate dehydrogenase activity"/>
    <property type="evidence" value="ECO:0007669"/>
    <property type="project" value="UniProtKB-EC"/>
</dbReference>
<evidence type="ECO:0000256" key="1">
    <source>
        <dbReference type="ARBA" id="ARBA00003800"/>
    </source>
</evidence>
<keyword evidence="14" id="KW-1185">Reference proteome</keyword>
<proteinExistence type="inferred from homology"/>
<dbReference type="EC" id="1.1.1.399" evidence="3"/>
<evidence type="ECO:0000256" key="6">
    <source>
        <dbReference type="ARBA" id="ARBA00023002"/>
    </source>
</evidence>
<dbReference type="GO" id="GO:0051287">
    <property type="term" value="F:NAD binding"/>
    <property type="evidence" value="ECO:0007669"/>
    <property type="project" value="InterPro"/>
</dbReference>
<dbReference type="EMBL" id="FTPK01000001">
    <property type="protein sequence ID" value="SIT65582.1"/>
    <property type="molecule type" value="Genomic_DNA"/>
</dbReference>
<evidence type="ECO:0000256" key="5">
    <source>
        <dbReference type="ARBA" id="ARBA00021582"/>
    </source>
</evidence>
<keyword evidence="6 11" id="KW-0560">Oxidoreductase</keyword>
<dbReference type="Proteomes" id="UP000223759">
    <property type="component" value="Unassembled WGS sequence"/>
</dbReference>